<proteinExistence type="predicted"/>
<dbReference type="RefSeq" id="WP_048093297.1">
    <property type="nucleotide sequence ID" value="NZ_JMIY01000007.1"/>
</dbReference>
<feature type="transmembrane region" description="Helical" evidence="1">
    <location>
        <begin position="6"/>
        <end position="26"/>
    </location>
</feature>
<dbReference type="InterPro" id="IPR046674">
    <property type="entry name" value="DUF6544"/>
</dbReference>
<dbReference type="EMBL" id="JMIY01000007">
    <property type="protein sequence ID" value="KCZ71107.1"/>
    <property type="molecule type" value="Genomic_DNA"/>
</dbReference>
<keyword evidence="3" id="KW-1185">Reference proteome</keyword>
<protein>
    <submittedName>
        <fullName evidence="2">Uncharacterized protein</fullName>
    </submittedName>
</protein>
<name>A0A062V145_9EURY</name>
<keyword evidence="1" id="KW-1133">Transmembrane helix</keyword>
<comment type="caution">
    <text evidence="2">The sequence shown here is derived from an EMBL/GenBank/DDBJ whole genome shotgun (WGS) entry which is preliminary data.</text>
</comment>
<evidence type="ECO:0000313" key="2">
    <source>
        <dbReference type="EMBL" id="KCZ71107.1"/>
    </source>
</evidence>
<sequence length="290" mass="33317">MNGIYIMIIAIISIAVILLDIGWLGFQIEPESFAPHPEKTKDIGSVELPPDLPEPVRRYYEAAAGSPVPRIDSAVVWGKAKLRINGIWMPVRFKAYYLPGQAFLRYMEVTWFGRTILKVSDSYINGEGVLKIEGLLNMKETGEKIDQGQNLAMWGEAVFTPSVVITDSRVHWEAVDNETMRLVVPFGEQNDELLFTFDQKTNLITHVSAWRFRGQEEEKMPWLIEFTEWKTFHSVKIPARFEVTWEDEGSPWSYWTVEGVEYNIDITDNLPVSLSIEQKEIKKSEVKNQS</sequence>
<organism evidence="2 3">
    <name type="scientific">Candidatus Methanoperedens nitratireducens</name>
    <dbReference type="NCBI Taxonomy" id="1392998"/>
    <lineage>
        <taxon>Archaea</taxon>
        <taxon>Methanobacteriati</taxon>
        <taxon>Methanobacteriota</taxon>
        <taxon>Stenosarchaea group</taxon>
        <taxon>Methanomicrobia</taxon>
        <taxon>Methanosarcinales</taxon>
        <taxon>ANME-2 cluster</taxon>
        <taxon>Candidatus Methanoperedentaceae</taxon>
        <taxon>Candidatus Methanoperedens</taxon>
    </lineage>
</organism>
<accession>A0A062V145</accession>
<evidence type="ECO:0000256" key="1">
    <source>
        <dbReference type="SAM" id="Phobius"/>
    </source>
</evidence>
<dbReference type="Pfam" id="PF20181">
    <property type="entry name" value="DUF6544"/>
    <property type="match status" value="1"/>
</dbReference>
<dbReference type="Proteomes" id="UP000027153">
    <property type="component" value="Unassembled WGS sequence"/>
</dbReference>
<dbReference type="AlphaFoldDB" id="A0A062V145"/>
<dbReference type="OrthoDB" id="79774at2157"/>
<keyword evidence="1" id="KW-0812">Transmembrane</keyword>
<evidence type="ECO:0000313" key="3">
    <source>
        <dbReference type="Proteomes" id="UP000027153"/>
    </source>
</evidence>
<reference evidence="2 3" key="1">
    <citation type="journal article" date="2013" name="Nature">
        <title>Anaerobic oxidation of methane coupled to nitrate reduction in a novel archaeal lineage.</title>
        <authorList>
            <person name="Haroon M.F."/>
            <person name="Hu S."/>
            <person name="Shi Y."/>
            <person name="Imelfort M."/>
            <person name="Keller J."/>
            <person name="Hugenholtz P."/>
            <person name="Yuan Z."/>
            <person name="Tyson G.W."/>
        </authorList>
    </citation>
    <scope>NUCLEOTIDE SEQUENCE [LARGE SCALE GENOMIC DNA]</scope>
    <source>
        <strain evidence="2 3">ANME-2d</strain>
    </source>
</reference>
<gene>
    <name evidence="2" type="ORF">ANME2D_03139</name>
</gene>
<keyword evidence="1" id="KW-0472">Membrane</keyword>